<dbReference type="EnsemblPlants" id="AUR62002530-RA">
    <property type="protein sequence ID" value="AUR62002530-RA:cds"/>
    <property type="gene ID" value="AUR62002530"/>
</dbReference>
<dbReference type="PROSITE" id="PS50066">
    <property type="entry name" value="MADS_BOX_2"/>
    <property type="match status" value="1"/>
</dbReference>
<keyword evidence="3" id="KW-0238">DNA-binding</keyword>
<accession>A0A803KU22</accession>
<name>A0A803KU22_CHEQI</name>
<dbReference type="InterPro" id="IPR033897">
    <property type="entry name" value="SRF-like_MADS-box"/>
</dbReference>
<dbReference type="Proteomes" id="UP000596660">
    <property type="component" value="Unplaced"/>
</dbReference>
<dbReference type="Gene3D" id="3.40.1810.10">
    <property type="entry name" value="Transcription factor, MADS-box"/>
    <property type="match status" value="1"/>
</dbReference>
<evidence type="ECO:0000313" key="7">
    <source>
        <dbReference type="EnsemblPlants" id="AUR62002530-RA:cds"/>
    </source>
</evidence>
<comment type="subcellular location">
    <subcellularLocation>
        <location evidence="1">Nucleus</location>
    </subcellularLocation>
</comment>
<dbReference type="InterPro" id="IPR036879">
    <property type="entry name" value="TF_MADSbox_sf"/>
</dbReference>
<sequence>MVRKKAKLAYIENDSSRRVTYQKRVKNLVKKTRELSVLCGVDACAIIYGQDEQVPVVWPSSEEEAKRIISYYNSKSDLDPSQRGFNQYTFLNDSVIKAKGKGC</sequence>
<evidence type="ECO:0000256" key="1">
    <source>
        <dbReference type="ARBA" id="ARBA00004123"/>
    </source>
</evidence>
<dbReference type="InterPro" id="IPR002100">
    <property type="entry name" value="TF_MADSbox"/>
</dbReference>
<dbReference type="GO" id="GO:0000978">
    <property type="term" value="F:RNA polymerase II cis-regulatory region sequence-specific DNA binding"/>
    <property type="evidence" value="ECO:0007669"/>
    <property type="project" value="TreeGrafter"/>
</dbReference>
<dbReference type="Gramene" id="AUR62002530-RA">
    <property type="protein sequence ID" value="AUR62002530-RA:cds"/>
    <property type="gene ID" value="AUR62002530"/>
</dbReference>
<dbReference type="SUPFAM" id="SSF55455">
    <property type="entry name" value="SRF-like"/>
    <property type="match status" value="1"/>
</dbReference>
<dbReference type="PANTHER" id="PTHR11945">
    <property type="entry name" value="MADS BOX PROTEIN"/>
    <property type="match status" value="1"/>
</dbReference>
<evidence type="ECO:0000256" key="5">
    <source>
        <dbReference type="ARBA" id="ARBA00023242"/>
    </source>
</evidence>
<keyword evidence="4" id="KW-0804">Transcription</keyword>
<dbReference type="SMART" id="SM00432">
    <property type="entry name" value="MADS"/>
    <property type="match status" value="1"/>
</dbReference>
<dbReference type="GO" id="GO:0046983">
    <property type="term" value="F:protein dimerization activity"/>
    <property type="evidence" value="ECO:0007669"/>
    <property type="project" value="InterPro"/>
</dbReference>
<evidence type="ECO:0000259" key="6">
    <source>
        <dbReference type="PROSITE" id="PS50066"/>
    </source>
</evidence>
<keyword evidence="5" id="KW-0539">Nucleus</keyword>
<feature type="domain" description="MADS-box" evidence="6">
    <location>
        <begin position="1"/>
        <end position="54"/>
    </location>
</feature>
<organism evidence="7 8">
    <name type="scientific">Chenopodium quinoa</name>
    <name type="common">Quinoa</name>
    <dbReference type="NCBI Taxonomy" id="63459"/>
    <lineage>
        <taxon>Eukaryota</taxon>
        <taxon>Viridiplantae</taxon>
        <taxon>Streptophyta</taxon>
        <taxon>Embryophyta</taxon>
        <taxon>Tracheophyta</taxon>
        <taxon>Spermatophyta</taxon>
        <taxon>Magnoliopsida</taxon>
        <taxon>eudicotyledons</taxon>
        <taxon>Gunneridae</taxon>
        <taxon>Pentapetalae</taxon>
        <taxon>Caryophyllales</taxon>
        <taxon>Chenopodiaceae</taxon>
        <taxon>Chenopodioideae</taxon>
        <taxon>Atripliceae</taxon>
        <taxon>Chenopodium</taxon>
    </lineage>
</organism>
<dbReference type="PRINTS" id="PR00404">
    <property type="entry name" value="MADSDOMAIN"/>
</dbReference>
<evidence type="ECO:0000256" key="3">
    <source>
        <dbReference type="ARBA" id="ARBA00023125"/>
    </source>
</evidence>
<protein>
    <recommendedName>
        <fullName evidence="6">MADS-box domain-containing protein</fullName>
    </recommendedName>
</protein>
<evidence type="ECO:0000256" key="4">
    <source>
        <dbReference type="ARBA" id="ARBA00023163"/>
    </source>
</evidence>
<keyword evidence="8" id="KW-1185">Reference proteome</keyword>
<dbReference type="GO" id="GO:0045944">
    <property type="term" value="P:positive regulation of transcription by RNA polymerase II"/>
    <property type="evidence" value="ECO:0007669"/>
    <property type="project" value="InterPro"/>
</dbReference>
<dbReference type="AlphaFoldDB" id="A0A803KU22"/>
<dbReference type="CDD" id="cd00266">
    <property type="entry name" value="MADS_SRF_like"/>
    <property type="match status" value="1"/>
</dbReference>
<dbReference type="OMA" id="LNILMIW"/>
<proteinExistence type="predicted"/>
<dbReference type="GO" id="GO:0005634">
    <property type="term" value="C:nucleus"/>
    <property type="evidence" value="ECO:0007669"/>
    <property type="project" value="UniProtKB-SubCell"/>
</dbReference>
<dbReference type="PANTHER" id="PTHR11945:SF387">
    <property type="entry name" value="AGAMOUS-LIKE MADS-BOX PROTEIN AGL80"/>
    <property type="match status" value="1"/>
</dbReference>
<keyword evidence="2" id="KW-0805">Transcription regulation</keyword>
<evidence type="ECO:0000313" key="8">
    <source>
        <dbReference type="Proteomes" id="UP000596660"/>
    </source>
</evidence>
<dbReference type="Pfam" id="PF00319">
    <property type="entry name" value="SRF-TF"/>
    <property type="match status" value="1"/>
</dbReference>
<evidence type="ECO:0000256" key="2">
    <source>
        <dbReference type="ARBA" id="ARBA00023015"/>
    </source>
</evidence>
<reference evidence="7" key="2">
    <citation type="submission" date="2021-03" db="UniProtKB">
        <authorList>
            <consortium name="EnsemblPlants"/>
        </authorList>
    </citation>
    <scope>IDENTIFICATION</scope>
</reference>
<dbReference type="GO" id="GO:0000981">
    <property type="term" value="F:DNA-binding transcription factor activity, RNA polymerase II-specific"/>
    <property type="evidence" value="ECO:0007669"/>
    <property type="project" value="InterPro"/>
</dbReference>
<reference evidence="7" key="1">
    <citation type="journal article" date="2017" name="Nature">
        <title>The genome of Chenopodium quinoa.</title>
        <authorList>
            <person name="Jarvis D.E."/>
            <person name="Ho Y.S."/>
            <person name="Lightfoot D.J."/>
            <person name="Schmoeckel S.M."/>
            <person name="Li B."/>
            <person name="Borm T.J.A."/>
            <person name="Ohyanagi H."/>
            <person name="Mineta K."/>
            <person name="Michell C.T."/>
            <person name="Saber N."/>
            <person name="Kharbatia N.M."/>
            <person name="Rupper R.R."/>
            <person name="Sharp A.R."/>
            <person name="Dally N."/>
            <person name="Boughton B.A."/>
            <person name="Woo Y.H."/>
            <person name="Gao G."/>
            <person name="Schijlen E.G.W.M."/>
            <person name="Guo X."/>
            <person name="Momin A.A."/>
            <person name="Negrao S."/>
            <person name="Al-Babili S."/>
            <person name="Gehring C."/>
            <person name="Roessner U."/>
            <person name="Jung C."/>
            <person name="Murphy K."/>
            <person name="Arold S.T."/>
            <person name="Gojobori T."/>
            <person name="van der Linden C.G."/>
            <person name="van Loo E.N."/>
            <person name="Jellen E.N."/>
            <person name="Maughan P.J."/>
            <person name="Tester M."/>
        </authorList>
    </citation>
    <scope>NUCLEOTIDE SEQUENCE [LARGE SCALE GENOMIC DNA]</scope>
    <source>
        <strain evidence="7">cv. PI 614886</strain>
    </source>
</reference>